<proteinExistence type="predicted"/>
<name>A0A450WWL6_9GAMM</name>
<dbReference type="AlphaFoldDB" id="A0A450WWL6"/>
<evidence type="ECO:0000256" key="1">
    <source>
        <dbReference type="SAM" id="SignalP"/>
    </source>
</evidence>
<dbReference type="EMBL" id="CAADFK010000256">
    <property type="protein sequence ID" value="VFK21451.1"/>
    <property type="molecule type" value="Genomic_DNA"/>
</dbReference>
<accession>A0A450WWL6</accession>
<sequence>MQRKKQRAGRRPLSTNTLLGGLGLLHLAFIVSTAFAEPPGDAEAERPGHAEGEYAGFQVIGSPVEIIRDEWGALHAVPVEMPVITFTGGAEEGRQ</sequence>
<feature type="chain" id="PRO_5019155422" description="Nickel/cobalt transporter regulator" evidence="1">
    <location>
        <begin position="37"/>
        <end position="95"/>
    </location>
</feature>
<organism evidence="2">
    <name type="scientific">Candidatus Kentrum sp. LPFa</name>
    <dbReference type="NCBI Taxonomy" id="2126335"/>
    <lineage>
        <taxon>Bacteria</taxon>
        <taxon>Pseudomonadati</taxon>
        <taxon>Pseudomonadota</taxon>
        <taxon>Gammaproteobacteria</taxon>
        <taxon>Candidatus Kentrum</taxon>
    </lineage>
</organism>
<protein>
    <recommendedName>
        <fullName evidence="3">Nickel/cobalt transporter regulator</fullName>
    </recommendedName>
</protein>
<evidence type="ECO:0008006" key="3">
    <source>
        <dbReference type="Google" id="ProtNLM"/>
    </source>
</evidence>
<evidence type="ECO:0000313" key="2">
    <source>
        <dbReference type="EMBL" id="VFK21451.1"/>
    </source>
</evidence>
<keyword evidence="1" id="KW-0732">Signal</keyword>
<reference evidence="2" key="1">
    <citation type="submission" date="2019-02" db="EMBL/GenBank/DDBJ databases">
        <authorList>
            <person name="Gruber-Vodicka R. H."/>
            <person name="Seah K. B. B."/>
        </authorList>
    </citation>
    <scope>NUCLEOTIDE SEQUENCE</scope>
    <source>
        <strain evidence="2">BECK_S313</strain>
    </source>
</reference>
<gene>
    <name evidence="2" type="ORF">BECKLPF1236B_GA0070989_12565</name>
</gene>
<feature type="signal peptide" evidence="1">
    <location>
        <begin position="1"/>
        <end position="36"/>
    </location>
</feature>